<dbReference type="STRING" id="1355015.LK06_022565"/>
<evidence type="ECO:0000313" key="1">
    <source>
        <dbReference type="EMBL" id="ASN26521.1"/>
    </source>
</evidence>
<protein>
    <submittedName>
        <fullName evidence="1">HEXXH motif domain-containing protein</fullName>
    </submittedName>
</protein>
<organism evidence="1 2">
    <name type="scientific">Streptomyces pluripotens</name>
    <dbReference type="NCBI Taxonomy" id="1355015"/>
    <lineage>
        <taxon>Bacteria</taxon>
        <taxon>Bacillati</taxon>
        <taxon>Actinomycetota</taxon>
        <taxon>Actinomycetes</taxon>
        <taxon>Kitasatosporales</taxon>
        <taxon>Streptomycetaceae</taxon>
        <taxon>Streptomyces</taxon>
    </lineage>
</organism>
<gene>
    <name evidence="1" type="ORF">LK07_23730</name>
</gene>
<dbReference type="InterPro" id="IPR026337">
    <property type="entry name" value="AKG_HExxH"/>
</dbReference>
<sequence length="426" mass="46042">MTSVIVSSHVFRDLAGTRPTAEGSVLLRAALHARRMVLLKALLVRVEERRASLSAAARRRFEEDWALLEHAERTDPAAVREVVDYPITGAWLADVLGVPEGPGFEGRLAHLSGVAVAAAVRAGCPADRTLDVPPGRFMLPGLGSVDCPSGRLRLHGEDGRTRIADASGCVDVAFTRPQPGAHRPAGRGPGWSGLCELPGSPAVLDDLDPYRVPADGIGPERLPAAVRVRAAHRRWAERWPAARALLAATDPGRAEETAAILRAVVPLADQPRPGGVAMTATLRAAPGAMVCQLPADTRGLAESLVHEAHHTKLAVLHELVPLYRAAGTARHRVGWRPDPRPVPGVLQGAYAHLALTDLWARARSARVDDQRWRARAEHRFGFFRGQVGEALSILRESDELTFAGQEFVREMGSHQVRLGRAVRRSR</sequence>
<proteinExistence type="predicted"/>
<dbReference type="KEGG" id="splu:LK06_022565"/>
<dbReference type="OrthoDB" id="796761at2"/>
<dbReference type="Proteomes" id="UP000031501">
    <property type="component" value="Chromosome"/>
</dbReference>
<dbReference type="NCBIfam" id="TIGR04267">
    <property type="entry name" value="mod_HExxH"/>
    <property type="match status" value="1"/>
</dbReference>
<accession>A0A221P2Q9</accession>
<dbReference type="EMBL" id="CP022433">
    <property type="protein sequence ID" value="ASN26521.1"/>
    <property type="molecule type" value="Genomic_DNA"/>
</dbReference>
<dbReference type="AlphaFoldDB" id="A0A221P2Q9"/>
<keyword evidence="2" id="KW-1185">Reference proteome</keyword>
<reference evidence="1 2" key="1">
    <citation type="submission" date="2017-07" db="EMBL/GenBank/DDBJ databases">
        <title>Genome sequence of Streptomyces pluripotens MUSC 137T.</title>
        <authorList>
            <person name="Ser H.-L."/>
            <person name="Lee L.-H."/>
        </authorList>
    </citation>
    <scope>NUCLEOTIDE SEQUENCE [LARGE SCALE GENOMIC DNA]</scope>
    <source>
        <strain evidence="1 2">MUSC 137</strain>
    </source>
</reference>
<name>A0A221P2Q9_9ACTN</name>
<evidence type="ECO:0000313" key="2">
    <source>
        <dbReference type="Proteomes" id="UP000031501"/>
    </source>
</evidence>
<dbReference type="RefSeq" id="WP_052269852.1">
    <property type="nucleotide sequence ID" value="NZ_CP021080.1"/>
</dbReference>